<gene>
    <name evidence="7" type="ORF">WS70_22535</name>
</gene>
<feature type="transmembrane region" description="Helical" evidence="6">
    <location>
        <begin position="255"/>
        <end position="274"/>
    </location>
</feature>
<keyword evidence="8" id="KW-1185">Reference proteome</keyword>
<keyword evidence="4 6" id="KW-1133">Transmembrane helix</keyword>
<dbReference type="InterPro" id="IPR001851">
    <property type="entry name" value="ABC_transp_permease"/>
</dbReference>
<dbReference type="CDD" id="cd06579">
    <property type="entry name" value="TM_PBP1_transp_AraH_like"/>
    <property type="match status" value="1"/>
</dbReference>
<dbReference type="PANTHER" id="PTHR32196">
    <property type="entry name" value="ABC TRANSPORTER PERMEASE PROTEIN YPHD-RELATED-RELATED"/>
    <property type="match status" value="1"/>
</dbReference>
<sequence>MSWPAKKSGISARAFDLGRADAATSGTPATSRADARNRPIDRRVLVRGGAWLALAVVIAGFSVSSPLFLTFANLGNVLQQSAVTGLLAFGLTIVMIGGGADAIKGGLDLSIAANLGLCAAVFAVVTRDGQGDAIAFAATCAAGVAVGALNAWAVAWLRILPLLATLTTMNVCAGLELVLTENTPLPSASPLVAALAGAGPFGAPWLAYALVSVAAALGVLVHRTRYGLRLHAVGAHRAAALAAGVDARRYVASSYLACGLAAALAALASSTLLSGSAPGAGDNLLPVVAAVLLGVVFSRRLVPTIPGTLVAVLFVGMLANGFQLNNVSSYWMSGVEGALILFVVAAVALLRRRQSEGPFDA</sequence>
<feature type="transmembrane region" description="Helical" evidence="6">
    <location>
        <begin position="81"/>
        <end position="100"/>
    </location>
</feature>
<feature type="transmembrane region" description="Helical" evidence="6">
    <location>
        <begin position="191"/>
        <end position="221"/>
    </location>
</feature>
<evidence type="ECO:0000256" key="4">
    <source>
        <dbReference type="ARBA" id="ARBA00022989"/>
    </source>
</evidence>
<evidence type="ECO:0000313" key="8">
    <source>
        <dbReference type="Proteomes" id="UP000062519"/>
    </source>
</evidence>
<dbReference type="Proteomes" id="UP000062519">
    <property type="component" value="Chromosome 2"/>
</dbReference>
<evidence type="ECO:0000256" key="1">
    <source>
        <dbReference type="ARBA" id="ARBA00004651"/>
    </source>
</evidence>
<feature type="transmembrane region" description="Helical" evidence="6">
    <location>
        <begin position="305"/>
        <end position="324"/>
    </location>
</feature>
<protein>
    <submittedName>
        <fullName evidence="7">ABC transporter permease</fullName>
    </submittedName>
</protein>
<evidence type="ECO:0000256" key="5">
    <source>
        <dbReference type="ARBA" id="ARBA00023136"/>
    </source>
</evidence>
<keyword evidence="5 6" id="KW-0472">Membrane</keyword>
<keyword evidence="2" id="KW-1003">Cell membrane</keyword>
<organism evidence="7 8">
    <name type="scientific">Burkholderia mayonis</name>
    <dbReference type="NCBI Taxonomy" id="1385591"/>
    <lineage>
        <taxon>Bacteria</taxon>
        <taxon>Pseudomonadati</taxon>
        <taxon>Pseudomonadota</taxon>
        <taxon>Betaproteobacteria</taxon>
        <taxon>Burkholderiales</taxon>
        <taxon>Burkholderiaceae</taxon>
        <taxon>Burkholderia</taxon>
        <taxon>pseudomallei group</taxon>
    </lineage>
</organism>
<accession>A0A1B4FLP4</accession>
<keyword evidence="3 6" id="KW-0812">Transmembrane</keyword>
<feature type="transmembrane region" description="Helical" evidence="6">
    <location>
        <begin position="159"/>
        <end position="179"/>
    </location>
</feature>
<evidence type="ECO:0000256" key="6">
    <source>
        <dbReference type="SAM" id="Phobius"/>
    </source>
</evidence>
<dbReference type="KEGG" id="buu:WS70_22535"/>
<dbReference type="Pfam" id="PF02653">
    <property type="entry name" value="BPD_transp_2"/>
    <property type="match status" value="1"/>
</dbReference>
<feature type="transmembrane region" description="Helical" evidence="6">
    <location>
        <begin position="44"/>
        <end position="69"/>
    </location>
</feature>
<name>A0A1B4FLP4_9BURK</name>
<feature type="transmembrane region" description="Helical" evidence="6">
    <location>
        <begin position="330"/>
        <end position="350"/>
    </location>
</feature>
<evidence type="ECO:0000256" key="3">
    <source>
        <dbReference type="ARBA" id="ARBA00022692"/>
    </source>
</evidence>
<dbReference type="AlphaFoldDB" id="A0A1B4FLP4"/>
<comment type="subcellular location">
    <subcellularLocation>
        <location evidence="1">Cell membrane</location>
        <topology evidence="1">Multi-pass membrane protein</topology>
    </subcellularLocation>
</comment>
<dbReference type="GO" id="GO:0022857">
    <property type="term" value="F:transmembrane transporter activity"/>
    <property type="evidence" value="ECO:0007669"/>
    <property type="project" value="InterPro"/>
</dbReference>
<dbReference type="PANTHER" id="PTHR32196:SF72">
    <property type="entry name" value="RIBOSE IMPORT PERMEASE PROTEIN RBSC"/>
    <property type="match status" value="1"/>
</dbReference>
<feature type="transmembrane region" description="Helical" evidence="6">
    <location>
        <begin position="133"/>
        <end position="152"/>
    </location>
</feature>
<dbReference type="GO" id="GO:0005886">
    <property type="term" value="C:plasma membrane"/>
    <property type="evidence" value="ECO:0007669"/>
    <property type="project" value="UniProtKB-SubCell"/>
</dbReference>
<dbReference type="RefSeq" id="WP_059597670.1">
    <property type="nucleotide sequence ID" value="NZ_CP013387.1"/>
</dbReference>
<proteinExistence type="predicted"/>
<dbReference type="EMBL" id="CP013387">
    <property type="protein sequence ID" value="AOJ04587.1"/>
    <property type="molecule type" value="Genomic_DNA"/>
</dbReference>
<reference evidence="7 8" key="1">
    <citation type="submission" date="2015-12" db="EMBL/GenBank/DDBJ databases">
        <title>Diversity of Burkholderia near neighbor genomes.</title>
        <authorList>
            <person name="Sahl J."/>
            <person name="Wagner D."/>
            <person name="Keim P."/>
        </authorList>
    </citation>
    <scope>NUCLEOTIDE SEQUENCE [LARGE SCALE GENOMIC DNA]</scope>
    <source>
        <strain evidence="7 8">BDU6</strain>
    </source>
</reference>
<feature type="transmembrane region" description="Helical" evidence="6">
    <location>
        <begin position="280"/>
        <end position="298"/>
    </location>
</feature>
<evidence type="ECO:0000313" key="7">
    <source>
        <dbReference type="EMBL" id="AOJ04587.1"/>
    </source>
</evidence>
<evidence type="ECO:0000256" key="2">
    <source>
        <dbReference type="ARBA" id="ARBA00022475"/>
    </source>
</evidence>
<feature type="transmembrane region" description="Helical" evidence="6">
    <location>
        <begin position="107"/>
        <end position="127"/>
    </location>
</feature>